<dbReference type="RefSeq" id="WP_076446176.1">
    <property type="nucleotide sequence ID" value="NZ_FTOQ01000002.1"/>
</dbReference>
<evidence type="ECO:0000256" key="3">
    <source>
        <dbReference type="ARBA" id="ARBA00023125"/>
    </source>
</evidence>
<dbReference type="OrthoDB" id="7768317at2"/>
<evidence type="ECO:0000259" key="5">
    <source>
        <dbReference type="PROSITE" id="PS50931"/>
    </source>
</evidence>
<reference evidence="7" key="1">
    <citation type="submission" date="2017-01" db="EMBL/GenBank/DDBJ databases">
        <authorList>
            <person name="Varghese N."/>
            <person name="Submissions S."/>
        </authorList>
    </citation>
    <scope>NUCLEOTIDE SEQUENCE [LARGE SCALE GENOMIC DNA]</scope>
    <source>
        <strain evidence="7">DSM 29430</strain>
    </source>
</reference>
<name>A0A1N7LD60_9RHOB</name>
<protein>
    <submittedName>
        <fullName evidence="6">DNA-binding transcriptional regulator, LysR family</fullName>
    </submittedName>
</protein>
<gene>
    <name evidence="6" type="ORF">SAMN05421759_102600</name>
</gene>
<dbReference type="GO" id="GO:0003700">
    <property type="term" value="F:DNA-binding transcription factor activity"/>
    <property type="evidence" value="ECO:0007669"/>
    <property type="project" value="InterPro"/>
</dbReference>
<dbReference type="STRING" id="633194.SAMN05421759_102600"/>
<dbReference type="PANTHER" id="PTHR30579:SF3">
    <property type="entry name" value="TRANSCRIPTIONAL REGULATORY PROTEIN"/>
    <property type="match status" value="1"/>
</dbReference>
<dbReference type="InterPro" id="IPR000847">
    <property type="entry name" value="LysR_HTH_N"/>
</dbReference>
<evidence type="ECO:0000313" key="7">
    <source>
        <dbReference type="Proteomes" id="UP000186684"/>
    </source>
</evidence>
<keyword evidence="2" id="KW-0805">Transcription regulation</keyword>
<dbReference type="PROSITE" id="PS50931">
    <property type="entry name" value="HTH_LYSR"/>
    <property type="match status" value="1"/>
</dbReference>
<dbReference type="EMBL" id="FTOQ01000002">
    <property type="protein sequence ID" value="SIS71758.1"/>
    <property type="molecule type" value="Genomic_DNA"/>
</dbReference>
<dbReference type="AlphaFoldDB" id="A0A1N7LD60"/>
<accession>A0A1N7LD60</accession>
<keyword evidence="7" id="KW-1185">Reference proteome</keyword>
<feature type="domain" description="HTH lysR-type" evidence="5">
    <location>
        <begin position="1"/>
        <end position="59"/>
    </location>
</feature>
<dbReference type="SUPFAM" id="SSF53850">
    <property type="entry name" value="Periplasmic binding protein-like II"/>
    <property type="match status" value="1"/>
</dbReference>
<sequence length="288" mass="32015">MDNWDDLRFLVALSRTGTMTAAAKMLGTNTATVSRRIDRLSETLGEAAFVKTASGWQPSPSVTKLIELAQTFDGELQSTLNARDLENPFTEAAISLGAPQIVTTQVLVPGYARSLNELNGITLTFSDRLLREGLGEHDIVVQMGAPEAGRIMTRKAGTLNFNFFRTVSADSALDDWIGLSETFENVPAQQMGFERFRRPPRVRVENFAAVNALVHATGLPGPLPDIMALRDPELTYLDQSMPSYPAEFWVMYHETRRSDPVMRRVVDWIMSCFSALEREQRTSVPKSA</sequence>
<organism evidence="6 7">
    <name type="scientific">Roseivivax lentus</name>
    <dbReference type="NCBI Taxonomy" id="633194"/>
    <lineage>
        <taxon>Bacteria</taxon>
        <taxon>Pseudomonadati</taxon>
        <taxon>Pseudomonadota</taxon>
        <taxon>Alphaproteobacteria</taxon>
        <taxon>Rhodobacterales</taxon>
        <taxon>Roseobacteraceae</taxon>
        <taxon>Roseivivax</taxon>
    </lineage>
</organism>
<keyword evidence="4" id="KW-0804">Transcription</keyword>
<dbReference type="Pfam" id="PF00126">
    <property type="entry name" value="HTH_1"/>
    <property type="match status" value="1"/>
</dbReference>
<evidence type="ECO:0000256" key="1">
    <source>
        <dbReference type="ARBA" id="ARBA00009437"/>
    </source>
</evidence>
<dbReference type="PANTHER" id="PTHR30579">
    <property type="entry name" value="TRANSCRIPTIONAL REGULATOR"/>
    <property type="match status" value="1"/>
</dbReference>
<evidence type="ECO:0000256" key="2">
    <source>
        <dbReference type="ARBA" id="ARBA00023015"/>
    </source>
</evidence>
<dbReference type="Proteomes" id="UP000186684">
    <property type="component" value="Unassembled WGS sequence"/>
</dbReference>
<dbReference type="GO" id="GO:0003677">
    <property type="term" value="F:DNA binding"/>
    <property type="evidence" value="ECO:0007669"/>
    <property type="project" value="UniProtKB-KW"/>
</dbReference>
<evidence type="ECO:0000256" key="4">
    <source>
        <dbReference type="ARBA" id="ARBA00023163"/>
    </source>
</evidence>
<dbReference type="SUPFAM" id="SSF46785">
    <property type="entry name" value="Winged helix' DNA-binding domain"/>
    <property type="match status" value="1"/>
</dbReference>
<keyword evidence="3 6" id="KW-0238">DNA-binding</keyword>
<dbReference type="InterPro" id="IPR050176">
    <property type="entry name" value="LTTR"/>
</dbReference>
<dbReference type="Gene3D" id="1.10.10.10">
    <property type="entry name" value="Winged helix-like DNA-binding domain superfamily/Winged helix DNA-binding domain"/>
    <property type="match status" value="1"/>
</dbReference>
<dbReference type="InterPro" id="IPR036390">
    <property type="entry name" value="WH_DNA-bd_sf"/>
</dbReference>
<proteinExistence type="inferred from homology"/>
<comment type="similarity">
    <text evidence="1">Belongs to the LysR transcriptional regulatory family.</text>
</comment>
<evidence type="ECO:0000313" key="6">
    <source>
        <dbReference type="EMBL" id="SIS71758.1"/>
    </source>
</evidence>
<dbReference type="InterPro" id="IPR036388">
    <property type="entry name" value="WH-like_DNA-bd_sf"/>
</dbReference>